<evidence type="ECO:0008006" key="5">
    <source>
        <dbReference type="Google" id="ProtNLM"/>
    </source>
</evidence>
<reference evidence="3 4" key="1">
    <citation type="journal article" date="2012" name="BMC Genomics">
        <title>Genomic sequence analysis and characterization of Sneathia amnii sp. nov.</title>
        <authorList>
            <consortium name="Vaginal Microbiome Consortium (additional members)"/>
            <person name="Harwich M.D.Jr."/>
            <person name="Serrano M.G."/>
            <person name="Fettweis J.M."/>
            <person name="Alves J.M."/>
            <person name="Reimers M.A."/>
            <person name="Buck G.A."/>
            <person name="Jefferson K.K."/>
        </authorList>
    </citation>
    <scope>NUCLEOTIDE SEQUENCE [LARGE SCALE GENOMIC DNA]</scope>
    <source>
        <strain evidence="3 4">SN35</strain>
    </source>
</reference>
<dbReference type="HOGENOM" id="CLU_2636144_0_0_0"/>
<feature type="signal peptide" evidence="2">
    <location>
        <begin position="1"/>
        <end position="18"/>
    </location>
</feature>
<name>A0A0E3UUR8_9FUSO</name>
<feature type="chain" id="PRO_5002413396" description="Lipoprotein" evidence="2">
    <location>
        <begin position="19"/>
        <end position="77"/>
    </location>
</feature>
<dbReference type="STRING" id="187101.VC03_03225"/>
<accession>A0A0E3UUR8</accession>
<organism evidence="3 4">
    <name type="scientific">Sneathia vaginalis</name>
    <dbReference type="NCBI Taxonomy" id="187101"/>
    <lineage>
        <taxon>Bacteria</taxon>
        <taxon>Fusobacteriati</taxon>
        <taxon>Fusobacteriota</taxon>
        <taxon>Fusobacteriia</taxon>
        <taxon>Fusobacteriales</taxon>
        <taxon>Leptotrichiaceae</taxon>
        <taxon>Sneathia</taxon>
    </lineage>
</organism>
<keyword evidence="2" id="KW-0732">Signal</keyword>
<dbReference type="PATRIC" id="fig|1069640.6.peg.632"/>
<evidence type="ECO:0000313" key="4">
    <source>
        <dbReference type="Proteomes" id="UP000033103"/>
    </source>
</evidence>
<proteinExistence type="predicted"/>
<protein>
    <recommendedName>
        <fullName evidence="5">Lipoprotein</fullName>
    </recommendedName>
</protein>
<dbReference type="EMBL" id="CP011280">
    <property type="protein sequence ID" value="AKC95538.1"/>
    <property type="molecule type" value="Genomic_DNA"/>
</dbReference>
<dbReference type="KEGG" id="sns:VC03_03225"/>
<feature type="region of interest" description="Disordered" evidence="1">
    <location>
        <begin position="48"/>
        <end position="77"/>
    </location>
</feature>
<dbReference type="RefSeq" id="WP_046328644.1">
    <property type="nucleotide sequence ID" value="NZ_CP011280.1"/>
</dbReference>
<gene>
    <name evidence="3" type="ORF">VC03_03225</name>
</gene>
<evidence type="ECO:0000313" key="3">
    <source>
        <dbReference type="EMBL" id="AKC95538.1"/>
    </source>
</evidence>
<evidence type="ECO:0000256" key="1">
    <source>
        <dbReference type="SAM" id="MobiDB-lite"/>
    </source>
</evidence>
<dbReference type="Proteomes" id="UP000033103">
    <property type="component" value="Chromosome"/>
</dbReference>
<evidence type="ECO:0000256" key="2">
    <source>
        <dbReference type="SAM" id="SignalP"/>
    </source>
</evidence>
<dbReference type="AlphaFoldDB" id="A0A0E3UUR8"/>
<sequence length="77" mass="8302">MKKILMIGLLILTCTSCATVALLGVGAGAGVATVLAVQNKDKIAKAFSKKDEKKENEEKKKRAVDSKYSEEVNEAFK</sequence>
<keyword evidence="4" id="KW-1185">Reference proteome</keyword>